<dbReference type="InterPro" id="IPR019275">
    <property type="entry name" value="DUF2301"/>
</dbReference>
<keyword evidence="1" id="KW-0472">Membrane</keyword>
<protein>
    <submittedName>
        <fullName evidence="2">Uncharacterized protein</fullName>
    </submittedName>
</protein>
<reference evidence="2 3" key="1">
    <citation type="journal article" date="2019" name="mSystems">
        <title>Life at home and on the roam: Genomic adaptions reflect the dual lifestyle of an intracellular, facultative symbiont.</title>
        <authorList>
            <person name="Burgsdorf I."/>
        </authorList>
    </citation>
    <scope>NUCLEOTIDE SEQUENCE [LARGE SCALE GENOMIC DNA]</scope>
    <source>
        <strain evidence="2">277cV</strain>
    </source>
</reference>
<accession>A0A524RMY9</accession>
<proteinExistence type="predicted"/>
<feature type="transmembrane region" description="Helical" evidence="1">
    <location>
        <begin position="55"/>
        <end position="74"/>
    </location>
</feature>
<evidence type="ECO:0000313" key="3">
    <source>
        <dbReference type="Proteomes" id="UP000317990"/>
    </source>
</evidence>
<feature type="transmembrane region" description="Helical" evidence="1">
    <location>
        <begin position="31"/>
        <end position="49"/>
    </location>
</feature>
<feature type="transmembrane region" description="Helical" evidence="1">
    <location>
        <begin position="116"/>
        <end position="137"/>
    </location>
</feature>
<dbReference type="PANTHER" id="PTHR36716:SF2">
    <property type="entry name" value="F3H9.20 PROTEIN"/>
    <property type="match status" value="1"/>
</dbReference>
<feature type="transmembrane region" description="Helical" evidence="1">
    <location>
        <begin position="144"/>
        <end position="161"/>
    </location>
</feature>
<feature type="transmembrane region" description="Helical" evidence="1">
    <location>
        <begin position="86"/>
        <end position="104"/>
    </location>
</feature>
<dbReference type="EMBL" id="SRMO01000066">
    <property type="protein sequence ID" value="TGG92150.1"/>
    <property type="molecule type" value="Genomic_DNA"/>
</dbReference>
<comment type="caution">
    <text evidence="2">The sequence shown here is derived from an EMBL/GenBank/DDBJ whole genome shotgun (WGS) entry which is preliminary data.</text>
</comment>
<evidence type="ECO:0000256" key="1">
    <source>
        <dbReference type="SAM" id="Phobius"/>
    </source>
</evidence>
<sequence>MSVSSDPVLEGVFGTYTITAADRREVSAYRWSVLVLALAQLALVLQWRFVGSAALWPWLVLMVLALGFALRWIHIYLKPLHRALQLLWLLGSLGFLLLALRQGPAALPVALLEQRGWIWLVGPYFAALTGLGFKEFFCFHRPEAIGLTLVVPLLLLGRLSGLLSTGLGAALLALQAALLLLLALRKFPMDPAADIGDKSVFEEMERRRRGQLPVAGG</sequence>
<dbReference type="Pfam" id="PF10063">
    <property type="entry name" value="DUF2301"/>
    <property type="match status" value="1"/>
</dbReference>
<keyword evidence="1" id="KW-1133">Transmembrane helix</keyword>
<feature type="transmembrane region" description="Helical" evidence="1">
    <location>
        <begin position="167"/>
        <end position="184"/>
    </location>
</feature>
<gene>
    <name evidence="2" type="ORF">ERJ67_06655</name>
</gene>
<evidence type="ECO:0000313" key="2">
    <source>
        <dbReference type="EMBL" id="TGG92150.1"/>
    </source>
</evidence>
<name>A0A524RMY9_9CHRO</name>
<dbReference type="Proteomes" id="UP000317990">
    <property type="component" value="Unassembled WGS sequence"/>
</dbReference>
<dbReference type="AlphaFoldDB" id="A0A524RMY9"/>
<organism evidence="2 3">
    <name type="scientific">Aphanocapsa feldmannii 277cV</name>
    <dbReference type="NCBI Taxonomy" id="2507553"/>
    <lineage>
        <taxon>Bacteria</taxon>
        <taxon>Bacillati</taxon>
        <taxon>Cyanobacteriota</taxon>
        <taxon>Cyanophyceae</taxon>
        <taxon>Oscillatoriophycideae</taxon>
        <taxon>Chroococcales</taxon>
        <taxon>Microcystaceae</taxon>
        <taxon>Aphanocapsa</taxon>
    </lineage>
</organism>
<keyword evidence="1" id="KW-0812">Transmembrane</keyword>
<dbReference type="PANTHER" id="PTHR36716">
    <property type="entry name" value="F3H9.20 PROTEIN"/>
    <property type="match status" value="1"/>
</dbReference>